<reference evidence="8" key="2">
    <citation type="journal article" date="2007" name="PLoS Biol.">
        <title>Survey sequencing and comparative analysis of the elephant shark (Callorhinchus milii) genome.</title>
        <authorList>
            <person name="Venkatesh B."/>
            <person name="Kirkness E.F."/>
            <person name="Loh Y.H."/>
            <person name="Halpern A.L."/>
            <person name="Lee A.P."/>
            <person name="Johnson J."/>
            <person name="Dandona N."/>
            <person name="Viswanathan L.D."/>
            <person name="Tay A."/>
            <person name="Venter J.C."/>
            <person name="Strausberg R.L."/>
            <person name="Brenner S."/>
        </authorList>
    </citation>
    <scope>NUCLEOTIDE SEQUENCE [LARGE SCALE GENOMIC DNA]</scope>
</reference>
<dbReference type="GO" id="GO:0005737">
    <property type="term" value="C:cytoplasm"/>
    <property type="evidence" value="ECO:0007669"/>
    <property type="project" value="TreeGrafter"/>
</dbReference>
<dbReference type="GO" id="GO:0008017">
    <property type="term" value="F:microtubule binding"/>
    <property type="evidence" value="ECO:0007669"/>
    <property type="project" value="TreeGrafter"/>
</dbReference>
<feature type="region of interest" description="Disordered" evidence="6">
    <location>
        <begin position="530"/>
        <end position="569"/>
    </location>
</feature>
<dbReference type="Ensembl" id="ENSCMIT00000032782.1">
    <property type="protein sequence ID" value="ENSCMIP00000032290.1"/>
    <property type="gene ID" value="ENSCMIG00000013804.1"/>
</dbReference>
<evidence type="ECO:0000313" key="8">
    <source>
        <dbReference type="Proteomes" id="UP000314986"/>
    </source>
</evidence>
<feature type="compositionally biased region" description="Polar residues" evidence="6">
    <location>
        <begin position="589"/>
        <end position="602"/>
    </location>
</feature>
<dbReference type="InterPro" id="IPR051293">
    <property type="entry name" value="MTUS1/CCDC69"/>
</dbReference>
<reference evidence="8" key="3">
    <citation type="journal article" date="2014" name="Nature">
        <title>Elephant shark genome provides unique insights into gnathostome evolution.</title>
        <authorList>
            <consortium name="International Elephant Shark Genome Sequencing Consortium"/>
            <person name="Venkatesh B."/>
            <person name="Lee A.P."/>
            <person name="Ravi V."/>
            <person name="Maurya A.K."/>
            <person name="Lian M.M."/>
            <person name="Swann J.B."/>
            <person name="Ohta Y."/>
            <person name="Flajnik M.F."/>
            <person name="Sutoh Y."/>
            <person name="Kasahara M."/>
            <person name="Hoon S."/>
            <person name="Gangu V."/>
            <person name="Roy S.W."/>
            <person name="Irimia M."/>
            <person name="Korzh V."/>
            <person name="Kondrychyn I."/>
            <person name="Lim Z.W."/>
            <person name="Tay B.H."/>
            <person name="Tohari S."/>
            <person name="Kong K.W."/>
            <person name="Ho S."/>
            <person name="Lorente-Galdos B."/>
            <person name="Quilez J."/>
            <person name="Marques-Bonet T."/>
            <person name="Raney B.J."/>
            <person name="Ingham P.W."/>
            <person name="Tay A."/>
            <person name="Hillier L.W."/>
            <person name="Minx P."/>
            <person name="Boehm T."/>
            <person name="Wilson R.K."/>
            <person name="Brenner S."/>
            <person name="Warren W.C."/>
        </authorList>
    </citation>
    <scope>NUCLEOTIDE SEQUENCE [LARGE SCALE GENOMIC DNA]</scope>
</reference>
<dbReference type="PANTHER" id="PTHR24200">
    <property type="entry name" value="TOUCAN, ISOFORM A"/>
    <property type="match status" value="1"/>
</dbReference>
<evidence type="ECO:0000256" key="5">
    <source>
        <dbReference type="SAM" id="Coils"/>
    </source>
</evidence>
<dbReference type="PANTHER" id="PTHR24200:SF7">
    <property type="entry name" value="MICROTUBULE-ASSOCIATED TUMOR SUPPRESSOR 1"/>
    <property type="match status" value="1"/>
</dbReference>
<keyword evidence="3 5" id="KW-0175">Coiled coil</keyword>
<feature type="region of interest" description="Disordered" evidence="6">
    <location>
        <begin position="713"/>
        <end position="774"/>
    </location>
</feature>
<feature type="compositionally biased region" description="Polar residues" evidence="6">
    <location>
        <begin position="382"/>
        <end position="396"/>
    </location>
</feature>
<comment type="subcellular location">
    <subcellularLocation>
        <location evidence="1">Nucleus</location>
    </subcellularLocation>
</comment>
<feature type="compositionally biased region" description="Low complexity" evidence="6">
    <location>
        <begin position="532"/>
        <end position="546"/>
    </location>
</feature>
<evidence type="ECO:0000256" key="4">
    <source>
        <dbReference type="ARBA" id="ARBA00023242"/>
    </source>
</evidence>
<keyword evidence="8" id="KW-1185">Reference proteome</keyword>
<evidence type="ECO:0000256" key="6">
    <source>
        <dbReference type="SAM" id="MobiDB-lite"/>
    </source>
</evidence>
<dbReference type="Proteomes" id="UP000314986">
    <property type="component" value="Unassembled WGS sequence"/>
</dbReference>
<sequence>MEHMLHKIKKNKDILENHFKCSRNRNDGGNRIQFDEEYSLEYLALPSKFEMKSNSTYGTEESSIETSGFPVTFDNTAGSLEMSSNVFECSSDIEKIEQEAPLTNYLNYKECALVLLNHDYELDKVEKLLLPKKLTNWSTSTTKCLNCCQNDCCKEDQDSHSVPDSSCTGERGKYQVKETQAQQLTVETQSCQELGFERLEAGITQGEVYENVTCEKPIMSEMNTTYLLGRIEADVDLNPNPELICSELALNPEETHSMNDTVIAVEESFDRTFLVLSPTVQEFGYRYSQTSTPLVESKTFFSPPIQDAQYFVDVNGCPISTIEEETLPTNLAQQLNTDISEEKPPFKITKSSPTMKAKATKVEIKNYPKPNFNNVKPKVVSRSEQTSTKNTRSPSAGGSCKSSPRSTVSISSIQSSCSCHSPKSLKNEQHPKPSIKPKPVLKFQRVVIQKSLTVSKPPVSGKAEVHSTNLSGRINRTQTRRVPISIPGVDAKEGPRSSHVTSIVANNKLSETFISDGIERIQTEHQVTMSIETASSQRDSSTSEDSLAPQCGSVSHAGSQSQLPTARAPLTKTSVPAICDIQVGRKPSLSNTKGLSVQSPSANLRAPPSASKLRLGSVNKDGHIHGVVPTPKTKPLFTPDKQKGNSTLKGKLRIAPTKAATLNLGVNAVKTTIGFKLPVAASLLQRSNSLSSFCSDASIQSFPSSYSAKSAVASSSQAGDGPRKRLLSAHTSSVRAQAAKLEVQKNASSVKTPNRGTNRDSTVPGSKTLPRTGSWCARQVGSSTYNQLRADKSRLRSSSTQRPVFRTFRSQTPAPPDLLVSEKKPSGLVHYKTKCDEQVKWIAQLKELLKTSNQRFEGVAIVVQYLQARREEGNKQHKELSQELLNLQGELETRRQTCDKLDREREELEKNYQGVIQKLSEEHQTELRELEERLQQLFTAEQERLQQVLNDDLGKLQTQWQEQVEDINSKHETHKLGLITSHIKKLESLTEDYEQSLAELTRSYELEKHSLEETFNQTQSQLQEQISKLNEENNSLKEKVKAKEQVTKTHVQQDQKISPQSLYLEQELESLKAVLEIRNEKIHEQEKKLMKMEKLMEKHVELDEKFNLVSQENEDLKARMDRHVALSRQLSTEQAVLQQSLHKESKVNKRLSMENEELLWKLHNGDVLSPKKTSPNSPTISFQPSRNSVSPSSSHATSPR</sequence>
<evidence type="ECO:0000313" key="7">
    <source>
        <dbReference type="Ensembl" id="ENSCMIP00000032290.1"/>
    </source>
</evidence>
<reference evidence="7" key="4">
    <citation type="submission" date="2025-08" db="UniProtKB">
        <authorList>
            <consortium name="Ensembl"/>
        </authorList>
    </citation>
    <scope>IDENTIFICATION</scope>
</reference>
<evidence type="ECO:0008006" key="9">
    <source>
        <dbReference type="Google" id="ProtNLM"/>
    </source>
</evidence>
<reference evidence="7" key="5">
    <citation type="submission" date="2025-09" db="UniProtKB">
        <authorList>
            <consortium name="Ensembl"/>
        </authorList>
    </citation>
    <scope>IDENTIFICATION</scope>
</reference>
<accession>A0A4W3JJI3</accession>
<feature type="region of interest" description="Disordered" evidence="6">
    <location>
        <begin position="589"/>
        <end position="647"/>
    </location>
</feature>
<feature type="compositionally biased region" description="Low complexity" evidence="6">
    <location>
        <begin position="401"/>
        <end position="424"/>
    </location>
</feature>
<proteinExistence type="inferred from homology"/>
<feature type="region of interest" description="Disordered" evidence="6">
    <location>
        <begin position="1165"/>
        <end position="1200"/>
    </location>
</feature>
<feature type="coiled-coil region" evidence="5">
    <location>
        <begin position="983"/>
        <end position="1112"/>
    </location>
</feature>
<organism evidence="7 8">
    <name type="scientific">Callorhinchus milii</name>
    <name type="common">Ghost shark</name>
    <dbReference type="NCBI Taxonomy" id="7868"/>
    <lineage>
        <taxon>Eukaryota</taxon>
        <taxon>Metazoa</taxon>
        <taxon>Chordata</taxon>
        <taxon>Craniata</taxon>
        <taxon>Vertebrata</taxon>
        <taxon>Chondrichthyes</taxon>
        <taxon>Holocephali</taxon>
        <taxon>Chimaeriformes</taxon>
        <taxon>Callorhinchidae</taxon>
        <taxon>Callorhinchus</taxon>
    </lineage>
</organism>
<dbReference type="GO" id="GO:0005634">
    <property type="term" value="C:nucleus"/>
    <property type="evidence" value="ECO:0007669"/>
    <property type="project" value="UniProtKB-SubCell"/>
</dbReference>
<reference evidence="8" key="1">
    <citation type="journal article" date="2006" name="Science">
        <title>Ancient noncoding elements conserved in the human genome.</title>
        <authorList>
            <person name="Venkatesh B."/>
            <person name="Kirkness E.F."/>
            <person name="Loh Y.H."/>
            <person name="Halpern A.L."/>
            <person name="Lee A.P."/>
            <person name="Johnson J."/>
            <person name="Dandona N."/>
            <person name="Viswanathan L.D."/>
            <person name="Tay A."/>
            <person name="Venter J.C."/>
            <person name="Strausberg R.L."/>
            <person name="Brenner S."/>
        </authorList>
    </citation>
    <scope>NUCLEOTIDE SEQUENCE [LARGE SCALE GENOMIC DNA]</scope>
</reference>
<dbReference type="STRING" id="7868.ENSCMIP00000032290"/>
<feature type="compositionally biased region" description="Low complexity" evidence="6">
    <location>
        <begin position="1181"/>
        <end position="1200"/>
    </location>
</feature>
<evidence type="ECO:0000256" key="2">
    <source>
        <dbReference type="ARBA" id="ARBA00007585"/>
    </source>
</evidence>
<dbReference type="GeneTree" id="ENSGT00950000183026"/>
<feature type="compositionally biased region" description="Polar residues" evidence="6">
    <location>
        <begin position="745"/>
        <end position="771"/>
    </location>
</feature>
<keyword evidence="4" id="KW-0539">Nucleus</keyword>
<feature type="region of interest" description="Disordered" evidence="6">
    <location>
        <begin position="336"/>
        <end position="441"/>
    </location>
</feature>
<comment type="similarity">
    <text evidence="2">Belongs to the MTUS1 family.</text>
</comment>
<evidence type="ECO:0000256" key="3">
    <source>
        <dbReference type="ARBA" id="ARBA00023054"/>
    </source>
</evidence>
<protein>
    <recommendedName>
        <fullName evidence="9">Microtubule-associated tumor suppressor 1-like protein</fullName>
    </recommendedName>
</protein>
<feature type="compositionally biased region" description="Polar residues" evidence="6">
    <location>
        <begin position="552"/>
        <end position="564"/>
    </location>
</feature>
<feature type="compositionally biased region" description="Polar residues" evidence="6">
    <location>
        <begin position="1171"/>
        <end position="1180"/>
    </location>
</feature>
<feature type="coiled-coil region" evidence="5">
    <location>
        <begin position="863"/>
        <end position="947"/>
    </location>
</feature>
<name>A0A4W3JJI3_CALMI</name>
<dbReference type="AlphaFoldDB" id="A0A4W3JJI3"/>
<evidence type="ECO:0000256" key="1">
    <source>
        <dbReference type="ARBA" id="ARBA00004123"/>
    </source>
</evidence>
<dbReference type="InParanoid" id="A0A4W3JJI3"/>